<keyword evidence="3 5" id="KW-0560">Oxidoreductase</keyword>
<comment type="similarity">
    <text evidence="1 5">Belongs to the glutathione peroxidase family.</text>
</comment>
<reference evidence="8" key="1">
    <citation type="submission" date="2016-10" db="EMBL/GenBank/DDBJ databases">
        <authorList>
            <person name="Varghese N."/>
            <person name="Submissions S."/>
        </authorList>
    </citation>
    <scope>NUCLEOTIDE SEQUENCE [LARGE SCALE GENOMIC DNA]</scope>
    <source>
        <strain evidence="8">DSM 23317</strain>
    </source>
</reference>
<feature type="chain" id="PRO_5011770188" description="Glutathione peroxidase" evidence="6">
    <location>
        <begin position="19"/>
        <end position="182"/>
    </location>
</feature>
<evidence type="ECO:0000256" key="2">
    <source>
        <dbReference type="ARBA" id="ARBA00022559"/>
    </source>
</evidence>
<dbReference type="PANTHER" id="PTHR11592:SF44">
    <property type="entry name" value="GLUTATHIONE PEROXIDASE"/>
    <property type="match status" value="1"/>
</dbReference>
<evidence type="ECO:0000256" key="5">
    <source>
        <dbReference type="RuleBase" id="RU000499"/>
    </source>
</evidence>
<dbReference type="Pfam" id="PF00255">
    <property type="entry name" value="GSHPx"/>
    <property type="match status" value="1"/>
</dbReference>
<dbReference type="InterPro" id="IPR029759">
    <property type="entry name" value="GPX_AS"/>
</dbReference>
<keyword evidence="2 5" id="KW-0575">Peroxidase</keyword>
<dbReference type="GO" id="GO:0034599">
    <property type="term" value="P:cellular response to oxidative stress"/>
    <property type="evidence" value="ECO:0007669"/>
    <property type="project" value="TreeGrafter"/>
</dbReference>
<feature type="active site" evidence="4">
    <location>
        <position position="58"/>
    </location>
</feature>
<evidence type="ECO:0000256" key="4">
    <source>
        <dbReference type="PIRSR" id="PIRSR000303-1"/>
    </source>
</evidence>
<evidence type="ECO:0000256" key="3">
    <source>
        <dbReference type="ARBA" id="ARBA00023002"/>
    </source>
</evidence>
<dbReference type="Proteomes" id="UP000199527">
    <property type="component" value="Unassembled WGS sequence"/>
</dbReference>
<dbReference type="AlphaFoldDB" id="A0A1G8T185"/>
<dbReference type="GO" id="GO:0004601">
    <property type="term" value="F:peroxidase activity"/>
    <property type="evidence" value="ECO:0007669"/>
    <property type="project" value="UniProtKB-KW"/>
</dbReference>
<dbReference type="OrthoDB" id="9785502at2"/>
<gene>
    <name evidence="7" type="ORF">SAMN04488540_10775</name>
</gene>
<protein>
    <recommendedName>
        <fullName evidence="5">Glutathione peroxidase</fullName>
    </recommendedName>
</protein>
<dbReference type="SUPFAM" id="SSF52833">
    <property type="entry name" value="Thioredoxin-like"/>
    <property type="match status" value="1"/>
</dbReference>
<dbReference type="PROSITE" id="PS51355">
    <property type="entry name" value="GLUTATHIONE_PEROXID_3"/>
    <property type="match status" value="1"/>
</dbReference>
<sequence>MRPLVCILALLASFSITAASCPDWLNVSKRRLHDKEMVNLCDLTAGKPVLIVNTASNCGYTPQFNQLEFLHKKYADQGLIVIGFPSDDFFQEEDDESKTAEVCYRNYGVSFTMLSPISVRGSSADPIFKELARQGGSPKWNFYKYLINPAGQVVDYWAPTTKPDDVKIVSEIEQLMHPQNSI</sequence>
<dbReference type="PRINTS" id="PR01011">
    <property type="entry name" value="GLUTPROXDASE"/>
</dbReference>
<dbReference type="InterPro" id="IPR000889">
    <property type="entry name" value="Glutathione_peroxidase"/>
</dbReference>
<dbReference type="RefSeq" id="WP_090365156.1">
    <property type="nucleotide sequence ID" value="NZ_FNEM01000007.1"/>
</dbReference>
<feature type="signal peptide" evidence="6">
    <location>
        <begin position="1"/>
        <end position="18"/>
    </location>
</feature>
<proteinExistence type="inferred from homology"/>
<dbReference type="EMBL" id="FNEM01000007">
    <property type="protein sequence ID" value="SDJ35207.1"/>
    <property type="molecule type" value="Genomic_DNA"/>
</dbReference>
<dbReference type="PANTHER" id="PTHR11592">
    <property type="entry name" value="GLUTATHIONE PEROXIDASE"/>
    <property type="match status" value="1"/>
</dbReference>
<evidence type="ECO:0000313" key="7">
    <source>
        <dbReference type="EMBL" id="SDJ35207.1"/>
    </source>
</evidence>
<dbReference type="InterPro" id="IPR036249">
    <property type="entry name" value="Thioredoxin-like_sf"/>
</dbReference>
<evidence type="ECO:0000313" key="8">
    <source>
        <dbReference type="Proteomes" id="UP000199527"/>
    </source>
</evidence>
<keyword evidence="6" id="KW-0732">Signal</keyword>
<organism evidence="7 8">
    <name type="scientific">Ferrimonas sediminum</name>
    <dbReference type="NCBI Taxonomy" id="718193"/>
    <lineage>
        <taxon>Bacteria</taxon>
        <taxon>Pseudomonadati</taxon>
        <taxon>Pseudomonadota</taxon>
        <taxon>Gammaproteobacteria</taxon>
        <taxon>Alteromonadales</taxon>
        <taxon>Ferrimonadaceae</taxon>
        <taxon>Ferrimonas</taxon>
    </lineage>
</organism>
<evidence type="ECO:0000256" key="1">
    <source>
        <dbReference type="ARBA" id="ARBA00006926"/>
    </source>
</evidence>
<dbReference type="PIRSF" id="PIRSF000303">
    <property type="entry name" value="Glutathion_perox"/>
    <property type="match status" value="1"/>
</dbReference>
<dbReference type="PROSITE" id="PS51257">
    <property type="entry name" value="PROKAR_LIPOPROTEIN"/>
    <property type="match status" value="1"/>
</dbReference>
<dbReference type="CDD" id="cd00340">
    <property type="entry name" value="GSH_Peroxidase"/>
    <property type="match status" value="1"/>
</dbReference>
<dbReference type="PROSITE" id="PS00460">
    <property type="entry name" value="GLUTATHIONE_PEROXID_1"/>
    <property type="match status" value="1"/>
</dbReference>
<name>A0A1G8T185_9GAMM</name>
<evidence type="ECO:0000256" key="6">
    <source>
        <dbReference type="SAM" id="SignalP"/>
    </source>
</evidence>
<dbReference type="Gene3D" id="3.40.30.10">
    <property type="entry name" value="Glutaredoxin"/>
    <property type="match status" value="1"/>
</dbReference>
<keyword evidence="8" id="KW-1185">Reference proteome</keyword>
<accession>A0A1G8T185</accession>